<evidence type="ECO:0000313" key="2">
    <source>
        <dbReference type="EMBL" id="KIW24865.1"/>
    </source>
</evidence>
<dbReference type="RefSeq" id="XP_016245081.1">
    <property type="nucleotide sequence ID" value="XM_016397890.1"/>
</dbReference>
<gene>
    <name evidence="2" type="ORF">PV07_10552</name>
</gene>
<dbReference type="HOGENOM" id="CLU_037030_1_0_1"/>
<dbReference type="GeneID" id="27349746"/>
<dbReference type="AlphaFoldDB" id="A0A0D2C309"/>
<proteinExistence type="predicted"/>
<dbReference type="Proteomes" id="UP000054466">
    <property type="component" value="Unassembled WGS sequence"/>
</dbReference>
<dbReference type="VEuPathDB" id="FungiDB:PV07_10552"/>
<dbReference type="OrthoDB" id="4364447at2759"/>
<protein>
    <submittedName>
        <fullName evidence="2">Uncharacterized protein</fullName>
    </submittedName>
</protein>
<sequence>MSPFGEAISLWKLVCCCDSSPQRDENGVTCGVWNGGEFLPVWAWTELRIWTMQEQELRVCTSPESAGYQSCTTFSMETPPNGSDWPLASSLEDCAFAQERDDTPWHEEGDVSQLWEAPTPVLYMNSQGQPRWSRSVSSSVIEPPPQSLGFVQMKDWNRDTAYDEIPPAYIHYRIDWRLMIKKTVVSRNTIEDIVLEPTSFGPRILLPQLEELLKRKTSRSQPVRPDDTDVVAKVIGRPGDDFVAQYEAINIDWAQIERRLLKWSDLFRKGKKLTVNIIFHYLEVSPVAAINTSRTRGKQVRGTATQQMQTELTAEANAEQATTGRPAAWQHVYALFRCPGPPCDLKPWCWFDSQKNKRFGLKSHHLRTLIRHKESNKPLETHDQMPEDLREQIYKEEEQNERRKQTQNASSSSGMLPIQITNVLPSPASIQAETAPKTKMSPIEISGLRDESVQDYCDWQQTQVRKPSLKAAFQKATDFVVDRGLDLELLYEDQDPQSLAEEAEVPIGIARRYYRDIKTYAKRRKLHHHADSAHDDCSHTEHGSIH</sequence>
<name>A0A0D2C309_9EURO</name>
<evidence type="ECO:0000313" key="3">
    <source>
        <dbReference type="Proteomes" id="UP000054466"/>
    </source>
</evidence>
<feature type="compositionally biased region" description="Polar residues" evidence="1">
    <location>
        <begin position="406"/>
        <end position="416"/>
    </location>
</feature>
<dbReference type="EMBL" id="KN847045">
    <property type="protein sequence ID" value="KIW24865.1"/>
    <property type="molecule type" value="Genomic_DNA"/>
</dbReference>
<feature type="region of interest" description="Disordered" evidence="1">
    <location>
        <begin position="397"/>
        <end position="416"/>
    </location>
</feature>
<organism evidence="2 3">
    <name type="scientific">Cladophialophora immunda</name>
    <dbReference type="NCBI Taxonomy" id="569365"/>
    <lineage>
        <taxon>Eukaryota</taxon>
        <taxon>Fungi</taxon>
        <taxon>Dikarya</taxon>
        <taxon>Ascomycota</taxon>
        <taxon>Pezizomycotina</taxon>
        <taxon>Eurotiomycetes</taxon>
        <taxon>Chaetothyriomycetidae</taxon>
        <taxon>Chaetothyriales</taxon>
        <taxon>Herpotrichiellaceae</taxon>
        <taxon>Cladophialophora</taxon>
    </lineage>
</organism>
<accession>A0A0D2C309</accession>
<dbReference type="STRING" id="569365.A0A0D2C309"/>
<evidence type="ECO:0000256" key="1">
    <source>
        <dbReference type="SAM" id="MobiDB-lite"/>
    </source>
</evidence>
<keyword evidence="3" id="KW-1185">Reference proteome</keyword>
<reference evidence="2 3" key="1">
    <citation type="submission" date="2015-01" db="EMBL/GenBank/DDBJ databases">
        <title>The Genome Sequence of Cladophialophora immunda CBS83496.</title>
        <authorList>
            <consortium name="The Broad Institute Genomics Platform"/>
            <person name="Cuomo C."/>
            <person name="de Hoog S."/>
            <person name="Gorbushina A."/>
            <person name="Stielow B."/>
            <person name="Teixiera M."/>
            <person name="Abouelleil A."/>
            <person name="Chapman S.B."/>
            <person name="Priest M."/>
            <person name="Young S.K."/>
            <person name="Wortman J."/>
            <person name="Nusbaum C."/>
            <person name="Birren B."/>
        </authorList>
    </citation>
    <scope>NUCLEOTIDE SEQUENCE [LARGE SCALE GENOMIC DNA]</scope>
    <source>
        <strain evidence="2 3">CBS 83496</strain>
    </source>
</reference>